<dbReference type="STRING" id="497964.CfE428DRAFT_4841"/>
<dbReference type="EMBL" id="ABVL01000018">
    <property type="protein sequence ID" value="EDY17543.1"/>
    <property type="molecule type" value="Genomic_DNA"/>
</dbReference>
<protein>
    <submittedName>
        <fullName evidence="2">Uncharacterized protein</fullName>
    </submittedName>
</protein>
<proteinExistence type="predicted"/>
<dbReference type="RefSeq" id="WP_006982162.1">
    <property type="nucleotide sequence ID" value="NZ_ABVL01000018.1"/>
</dbReference>
<dbReference type="GO" id="GO:0019005">
    <property type="term" value="C:SCF ubiquitin ligase complex"/>
    <property type="evidence" value="ECO:0007669"/>
    <property type="project" value="TreeGrafter"/>
</dbReference>
<dbReference type="Gene3D" id="3.80.10.10">
    <property type="entry name" value="Ribonuclease Inhibitor"/>
    <property type="match status" value="1"/>
</dbReference>
<evidence type="ECO:0000313" key="3">
    <source>
        <dbReference type="Proteomes" id="UP000005824"/>
    </source>
</evidence>
<dbReference type="Proteomes" id="UP000005824">
    <property type="component" value="Unassembled WGS sequence"/>
</dbReference>
<dbReference type="eggNOG" id="COG4886">
    <property type="taxonomic scope" value="Bacteria"/>
</dbReference>
<dbReference type="PANTHER" id="PTHR13318">
    <property type="entry name" value="PARTNER OF PAIRED, ISOFORM B-RELATED"/>
    <property type="match status" value="1"/>
</dbReference>
<evidence type="ECO:0000256" key="1">
    <source>
        <dbReference type="SAM" id="SignalP"/>
    </source>
</evidence>
<gene>
    <name evidence="2" type="ORF">CfE428DRAFT_4841</name>
</gene>
<evidence type="ECO:0000313" key="2">
    <source>
        <dbReference type="EMBL" id="EDY17543.1"/>
    </source>
</evidence>
<dbReference type="InterPro" id="IPR032675">
    <property type="entry name" value="LRR_dom_sf"/>
</dbReference>
<feature type="chain" id="PRO_5002802562" evidence="1">
    <location>
        <begin position="23"/>
        <end position="298"/>
    </location>
</feature>
<feature type="signal peptide" evidence="1">
    <location>
        <begin position="1"/>
        <end position="22"/>
    </location>
</feature>
<organism evidence="2 3">
    <name type="scientific">Chthoniobacter flavus Ellin428</name>
    <dbReference type="NCBI Taxonomy" id="497964"/>
    <lineage>
        <taxon>Bacteria</taxon>
        <taxon>Pseudomonadati</taxon>
        <taxon>Verrucomicrobiota</taxon>
        <taxon>Spartobacteria</taxon>
        <taxon>Chthoniobacterales</taxon>
        <taxon>Chthoniobacteraceae</taxon>
        <taxon>Chthoniobacter</taxon>
    </lineage>
</organism>
<comment type="caution">
    <text evidence="2">The sequence shown here is derived from an EMBL/GenBank/DDBJ whole genome shotgun (WGS) entry which is preliminary data.</text>
</comment>
<dbReference type="GO" id="GO:0031146">
    <property type="term" value="P:SCF-dependent proteasomal ubiquitin-dependent protein catabolic process"/>
    <property type="evidence" value="ECO:0007669"/>
    <property type="project" value="TreeGrafter"/>
</dbReference>
<keyword evidence="3" id="KW-1185">Reference proteome</keyword>
<reference evidence="2 3" key="1">
    <citation type="journal article" date="2011" name="J. Bacteriol.">
        <title>Genome sequence of Chthoniobacter flavus Ellin428, an aerobic heterotrophic soil bacterium.</title>
        <authorList>
            <person name="Kant R."/>
            <person name="van Passel M.W."/>
            <person name="Palva A."/>
            <person name="Lucas S."/>
            <person name="Lapidus A."/>
            <person name="Glavina Del Rio T."/>
            <person name="Dalin E."/>
            <person name="Tice H."/>
            <person name="Bruce D."/>
            <person name="Goodwin L."/>
            <person name="Pitluck S."/>
            <person name="Larimer F.W."/>
            <person name="Land M.L."/>
            <person name="Hauser L."/>
            <person name="Sangwan P."/>
            <person name="de Vos W.M."/>
            <person name="Janssen P.H."/>
            <person name="Smidt H."/>
        </authorList>
    </citation>
    <scope>NUCLEOTIDE SEQUENCE [LARGE SCALE GENOMIC DNA]</scope>
    <source>
        <strain evidence="2 3">Ellin428</strain>
    </source>
</reference>
<accession>B4D7Q3</accession>
<name>B4D7Q3_9BACT</name>
<sequence length="298" mass="31698">MKIAPLTLLFTAVFCIATATHAADAPLGPALTQIGAKFGKSWQFKEPYLSFKTDAPLTEDAWKEIETLKPNYISANGKGIDDAAVARLARLPLEGLGLDGTSVTEAVFKTLSQIKTLKQLGISHALGIKGVGADALANHPVLAIVSIGGTGFGDAGMKALASLRQLTKLGLNHDQVTDAGLAALANHPALETLMFSPQMTPRITDASLQTVATLKALKELQINDTVLTYDGGLKLLKALPNLQKLTMNNVGLVDADLAKLKADLPKTDIKFTPASAELVAKWKQQLEKKLAQQPQPHR</sequence>
<dbReference type="SUPFAM" id="SSF52047">
    <property type="entry name" value="RNI-like"/>
    <property type="match status" value="1"/>
</dbReference>
<dbReference type="AlphaFoldDB" id="B4D7Q3"/>
<keyword evidence="1" id="KW-0732">Signal</keyword>
<dbReference type="InParanoid" id="B4D7Q3"/>